<dbReference type="GO" id="GO:0044550">
    <property type="term" value="P:secondary metabolite biosynthetic process"/>
    <property type="evidence" value="ECO:0007669"/>
    <property type="project" value="TreeGrafter"/>
</dbReference>
<dbReference type="InterPro" id="IPR020845">
    <property type="entry name" value="AMP-binding_CS"/>
</dbReference>
<dbReference type="Proteomes" id="UP000528608">
    <property type="component" value="Unassembled WGS sequence"/>
</dbReference>
<organism evidence="3 4">
    <name type="scientific">Streptomyces eurocidicus</name>
    <name type="common">Streptoverticillium eurocidicus</name>
    <dbReference type="NCBI Taxonomy" id="66423"/>
    <lineage>
        <taxon>Bacteria</taxon>
        <taxon>Bacillati</taxon>
        <taxon>Actinomycetota</taxon>
        <taxon>Actinomycetes</taxon>
        <taxon>Kitasatosporales</taxon>
        <taxon>Streptomycetaceae</taxon>
        <taxon>Streptomyces</taxon>
    </lineage>
</organism>
<feature type="domain" description="AMP-binding enzyme C-terminal" evidence="2">
    <location>
        <begin position="951"/>
        <end position="1019"/>
    </location>
</feature>
<dbReference type="PANTHER" id="PTHR45527:SF1">
    <property type="entry name" value="FATTY ACID SYNTHASE"/>
    <property type="match status" value="1"/>
</dbReference>
<dbReference type="InterPro" id="IPR025110">
    <property type="entry name" value="AMP-bd_C"/>
</dbReference>
<dbReference type="GO" id="GO:0005737">
    <property type="term" value="C:cytoplasm"/>
    <property type="evidence" value="ECO:0007669"/>
    <property type="project" value="TreeGrafter"/>
</dbReference>
<feature type="domain" description="AMP-dependent synthetase/ligase" evidence="1">
    <location>
        <begin position="20"/>
        <end position="378"/>
    </location>
</feature>
<dbReference type="InterPro" id="IPR042099">
    <property type="entry name" value="ANL_N_sf"/>
</dbReference>
<dbReference type="Gene3D" id="3.30.300.30">
    <property type="match status" value="2"/>
</dbReference>
<accession>A0A7W8F385</accession>
<dbReference type="GO" id="GO:0043041">
    <property type="term" value="P:amino acid activation for nonribosomal peptide biosynthetic process"/>
    <property type="evidence" value="ECO:0007669"/>
    <property type="project" value="TreeGrafter"/>
</dbReference>
<dbReference type="PANTHER" id="PTHR45527">
    <property type="entry name" value="NONRIBOSOMAL PEPTIDE SYNTHETASE"/>
    <property type="match status" value="1"/>
</dbReference>
<feature type="domain" description="AMP-dependent synthetase/ligase" evidence="1">
    <location>
        <begin position="548"/>
        <end position="895"/>
    </location>
</feature>
<dbReference type="Gene3D" id="3.40.50.12780">
    <property type="entry name" value="N-terminal domain of ligase-like"/>
    <property type="match status" value="2"/>
</dbReference>
<dbReference type="AlphaFoldDB" id="A0A7W8F385"/>
<proteinExistence type="predicted"/>
<dbReference type="GO" id="GO:0031177">
    <property type="term" value="F:phosphopantetheine binding"/>
    <property type="evidence" value="ECO:0007669"/>
    <property type="project" value="TreeGrafter"/>
</dbReference>
<comment type="caution">
    <text evidence="3">The sequence shown here is derived from an EMBL/GenBank/DDBJ whole genome shotgun (WGS) entry which is preliminary data.</text>
</comment>
<evidence type="ECO:0000313" key="3">
    <source>
        <dbReference type="EMBL" id="MBB5119026.1"/>
    </source>
</evidence>
<gene>
    <name evidence="3" type="ORF">FHS36_002459</name>
</gene>
<dbReference type="Pfam" id="PF13193">
    <property type="entry name" value="AMP-binding_C"/>
    <property type="match status" value="1"/>
</dbReference>
<reference evidence="3 4" key="1">
    <citation type="submission" date="2020-08" db="EMBL/GenBank/DDBJ databases">
        <title>Genomic Encyclopedia of Type Strains, Phase III (KMG-III): the genomes of soil and plant-associated and newly described type strains.</title>
        <authorList>
            <person name="Whitman W."/>
        </authorList>
    </citation>
    <scope>NUCLEOTIDE SEQUENCE [LARGE SCALE GENOMIC DNA]</scope>
    <source>
        <strain evidence="3 4">CECT 3259</strain>
    </source>
</reference>
<dbReference type="EMBL" id="JACHJF010000006">
    <property type="protein sequence ID" value="MBB5119026.1"/>
    <property type="molecule type" value="Genomic_DNA"/>
</dbReference>
<evidence type="ECO:0000313" key="4">
    <source>
        <dbReference type="Proteomes" id="UP000528608"/>
    </source>
</evidence>
<sequence>MGPDLENTLHGRFLRGLAVAGDRDAFRVGEHGVTYADAHATALTWAGTLLDAVGGPPRAVGVLANKSGTAYVGVLAALYAGATVVPLHPDFPAARTRQALADAGVEAVVTDPRGPGLLAEILPPGSELPVLVDGDHAGDGRGPGRILRPDPELALAAPRPAGPSDAAYVMFTSGSTGRPKGVPVSHGSAARYFATLDARYDFTPDDVFSQTFDLTFDCAVFDLFCAWGAGARVQPVPGPAYRALPEYLAEQGVTVWFATPNSIALTRRTGALTPGAMPGLRWSLFAGEPLMDADAAQWQAAAPGSAVENLYGPTELTITCTAHRWSPATSPGRSVNGVVPIGLPHPGLDVFLRDDDGTPHDTEGELCVAGPQTCAGYLDPADDAGRFLERDGKRWYRTGDRVRRDPDGELSFLGRVDDQVQLQGWRVQLSEIAHAVRTHCAGVEDAAAVTAHLGGESEELVVYYTGRRATPVELARGLRAALPQGLVPRRFQHLDVLPLNANRKIDRAGLKARAARDFGAAGEPVRDAAPAPGAAEQAAPGLLHNILAEAMAARPDAPAVRDGRVSWTYAALAAEAAAAGHWLERRGVVRGDRVVVQLPNTGELVALFHACARRGVTVVPLNPGMKQYALRQVLADCGPTLAVTTDEGAGQLRDAAAGLPVHTVSAVWEEIAALRGLPEPAPAARPGDIGVLIYTSGSTAAPKGVVCPQERMAFAARAIQHELGYRPDDVVYCRLPLSFDYGLFQILLSALAGAELVLAGAQPEVKLLNEIRECGATVFPVVPSLAAILLRLAARAPGDTRLRLFTNTGAALQQATITGLRENFPGARVARMFGITECKRISIMPPDQELERPESVGRPLPGTRVEILGPDGGVLPPGEVGEITVTGPHVMAGYWRAPEITARTFRPDARSGGTRLHTGDYGHLDADGYLYFEGRRDDMFKRHGVRMSTIEIEAAAMDVPGVRAAAALVPTADRDLTLCVAGDLTPQEIRRALAERLEPAKVPADVRVLADVPLTLNGKSEKKQLIALLEGAHAPGRTAGARAGEGKEGTA</sequence>
<dbReference type="RefSeq" id="WP_311775580.1">
    <property type="nucleotide sequence ID" value="NZ_JACHJF010000006.1"/>
</dbReference>
<dbReference type="PROSITE" id="PS00455">
    <property type="entry name" value="AMP_BINDING"/>
    <property type="match status" value="1"/>
</dbReference>
<dbReference type="InterPro" id="IPR000873">
    <property type="entry name" value="AMP-dep_synth/lig_dom"/>
</dbReference>
<dbReference type="SUPFAM" id="SSF56801">
    <property type="entry name" value="Acetyl-CoA synthetase-like"/>
    <property type="match status" value="2"/>
</dbReference>
<dbReference type="Pfam" id="PF00501">
    <property type="entry name" value="AMP-binding"/>
    <property type="match status" value="2"/>
</dbReference>
<evidence type="ECO:0000259" key="1">
    <source>
        <dbReference type="Pfam" id="PF00501"/>
    </source>
</evidence>
<protein>
    <submittedName>
        <fullName evidence="3">Amino acid adenylation domain-containing protein</fullName>
    </submittedName>
</protein>
<evidence type="ECO:0000259" key="2">
    <source>
        <dbReference type="Pfam" id="PF13193"/>
    </source>
</evidence>
<dbReference type="InterPro" id="IPR045851">
    <property type="entry name" value="AMP-bd_C_sf"/>
</dbReference>
<name>A0A7W8F385_STREU</name>